<dbReference type="SMART" id="SM00369">
    <property type="entry name" value="LRR_TYP"/>
    <property type="match status" value="3"/>
</dbReference>
<evidence type="ECO:0000313" key="3">
    <source>
        <dbReference type="EMBL" id="GAG02086.1"/>
    </source>
</evidence>
<sequence length="144" mass="17177">FWLTIKKKHIEALSFNFFNWRYLKQNPSMFDSIFNLQDPIVYLNLLRKFHLSHIKDITIPASLSLLRNLKKLNLSKNNLRFLPKSMFFLSKLKFLDLSYNMLSEIPVEITNLKFLNTLRIHNNQIGKIPRVVTTYLDKLSSYKI</sequence>
<dbReference type="PANTHER" id="PTHR45752:SF187">
    <property type="entry name" value="LEUCINE-RICH REPEAT AND IQ DOMAIN-CONTAINING PROTEIN 4"/>
    <property type="match status" value="1"/>
</dbReference>
<dbReference type="PANTHER" id="PTHR45752">
    <property type="entry name" value="LEUCINE-RICH REPEAT-CONTAINING"/>
    <property type="match status" value="1"/>
</dbReference>
<keyword evidence="2" id="KW-0677">Repeat</keyword>
<keyword evidence="1" id="KW-0433">Leucine-rich repeat</keyword>
<dbReference type="Pfam" id="PF13855">
    <property type="entry name" value="LRR_8"/>
    <property type="match status" value="1"/>
</dbReference>
<gene>
    <name evidence="3" type="ORF">S01H1_38066</name>
</gene>
<protein>
    <submittedName>
        <fullName evidence="3">Uncharacterized protein</fullName>
    </submittedName>
</protein>
<feature type="non-terminal residue" evidence="3">
    <location>
        <position position="1"/>
    </location>
</feature>
<dbReference type="EMBL" id="BARS01023934">
    <property type="protein sequence ID" value="GAG02086.1"/>
    <property type="molecule type" value="Genomic_DNA"/>
</dbReference>
<dbReference type="InterPro" id="IPR001611">
    <property type="entry name" value="Leu-rich_rpt"/>
</dbReference>
<reference evidence="3" key="1">
    <citation type="journal article" date="2014" name="Front. Microbiol.">
        <title>High frequency of phylogenetically diverse reductive dehalogenase-homologous genes in deep subseafloor sedimentary metagenomes.</title>
        <authorList>
            <person name="Kawai M."/>
            <person name="Futagami T."/>
            <person name="Toyoda A."/>
            <person name="Takaki Y."/>
            <person name="Nishi S."/>
            <person name="Hori S."/>
            <person name="Arai W."/>
            <person name="Tsubouchi T."/>
            <person name="Morono Y."/>
            <person name="Uchiyama I."/>
            <person name="Ito T."/>
            <person name="Fujiyama A."/>
            <person name="Inagaki F."/>
            <person name="Takami H."/>
        </authorList>
    </citation>
    <scope>NUCLEOTIDE SEQUENCE</scope>
    <source>
        <strain evidence="3">Expedition CK06-06</strain>
    </source>
</reference>
<proteinExistence type="predicted"/>
<dbReference type="PRINTS" id="PR00019">
    <property type="entry name" value="LEURICHRPT"/>
</dbReference>
<dbReference type="InterPro" id="IPR050715">
    <property type="entry name" value="LRR-SigEffector_domain"/>
</dbReference>
<name>X0VNG1_9ZZZZ</name>
<dbReference type="SUPFAM" id="SSF52058">
    <property type="entry name" value="L domain-like"/>
    <property type="match status" value="1"/>
</dbReference>
<dbReference type="PROSITE" id="PS51450">
    <property type="entry name" value="LRR"/>
    <property type="match status" value="2"/>
</dbReference>
<dbReference type="AlphaFoldDB" id="X0VNG1"/>
<evidence type="ECO:0000256" key="2">
    <source>
        <dbReference type="ARBA" id="ARBA00022737"/>
    </source>
</evidence>
<accession>X0VNG1</accession>
<organism evidence="3">
    <name type="scientific">marine sediment metagenome</name>
    <dbReference type="NCBI Taxonomy" id="412755"/>
    <lineage>
        <taxon>unclassified sequences</taxon>
        <taxon>metagenomes</taxon>
        <taxon>ecological metagenomes</taxon>
    </lineage>
</organism>
<dbReference type="Gene3D" id="3.80.10.10">
    <property type="entry name" value="Ribonuclease Inhibitor"/>
    <property type="match status" value="1"/>
</dbReference>
<dbReference type="InterPro" id="IPR003591">
    <property type="entry name" value="Leu-rich_rpt_typical-subtyp"/>
</dbReference>
<comment type="caution">
    <text evidence="3">The sequence shown here is derived from an EMBL/GenBank/DDBJ whole genome shotgun (WGS) entry which is preliminary data.</text>
</comment>
<dbReference type="InterPro" id="IPR032675">
    <property type="entry name" value="LRR_dom_sf"/>
</dbReference>
<evidence type="ECO:0000256" key="1">
    <source>
        <dbReference type="ARBA" id="ARBA00022614"/>
    </source>
</evidence>